<keyword evidence="3" id="KW-1185">Reference proteome</keyword>
<dbReference type="Proteomes" id="UP000747542">
    <property type="component" value="Unassembled WGS sequence"/>
</dbReference>
<organism evidence="2 3">
    <name type="scientific">Homarus americanus</name>
    <name type="common">American lobster</name>
    <dbReference type="NCBI Taxonomy" id="6706"/>
    <lineage>
        <taxon>Eukaryota</taxon>
        <taxon>Metazoa</taxon>
        <taxon>Ecdysozoa</taxon>
        <taxon>Arthropoda</taxon>
        <taxon>Crustacea</taxon>
        <taxon>Multicrustacea</taxon>
        <taxon>Malacostraca</taxon>
        <taxon>Eumalacostraca</taxon>
        <taxon>Eucarida</taxon>
        <taxon>Decapoda</taxon>
        <taxon>Pleocyemata</taxon>
        <taxon>Astacidea</taxon>
        <taxon>Nephropoidea</taxon>
        <taxon>Nephropidae</taxon>
        <taxon>Homarus</taxon>
    </lineage>
</organism>
<gene>
    <name evidence="2" type="ORF">Hamer_G029050</name>
</gene>
<feature type="non-terminal residue" evidence="2">
    <location>
        <position position="1"/>
    </location>
</feature>
<evidence type="ECO:0000313" key="2">
    <source>
        <dbReference type="EMBL" id="KAG7159848.1"/>
    </source>
</evidence>
<sequence>MVTEASGLQVATEEESPQVATEGDTPQEVARSAAAQKPKANRPPHQAKNTLVPGATGNLKSKAGHPTNTVAEARKAAAQQARAMAKERRLKTAMKQK</sequence>
<reference evidence="2" key="1">
    <citation type="journal article" date="2021" name="Sci. Adv.">
        <title>The American lobster genome reveals insights on longevity, neural, and immune adaptations.</title>
        <authorList>
            <person name="Polinski J.M."/>
            <person name="Zimin A.V."/>
            <person name="Clark K.F."/>
            <person name="Kohn A.B."/>
            <person name="Sadowski N."/>
            <person name="Timp W."/>
            <person name="Ptitsyn A."/>
            <person name="Khanna P."/>
            <person name="Romanova D.Y."/>
            <person name="Williams P."/>
            <person name="Greenwood S.J."/>
            <person name="Moroz L.L."/>
            <person name="Walt D.R."/>
            <person name="Bodnar A.G."/>
        </authorList>
    </citation>
    <scope>NUCLEOTIDE SEQUENCE</scope>
    <source>
        <strain evidence="2">GMGI-L3</strain>
    </source>
</reference>
<feature type="compositionally biased region" description="Basic residues" evidence="1">
    <location>
        <begin position="88"/>
        <end position="97"/>
    </location>
</feature>
<evidence type="ECO:0000256" key="1">
    <source>
        <dbReference type="SAM" id="MobiDB-lite"/>
    </source>
</evidence>
<accession>A0A8J5MQA7</accession>
<comment type="caution">
    <text evidence="2">The sequence shown here is derived from an EMBL/GenBank/DDBJ whole genome shotgun (WGS) entry which is preliminary data.</text>
</comment>
<name>A0A8J5MQA7_HOMAM</name>
<evidence type="ECO:0000313" key="3">
    <source>
        <dbReference type="Proteomes" id="UP000747542"/>
    </source>
</evidence>
<feature type="region of interest" description="Disordered" evidence="1">
    <location>
        <begin position="1"/>
        <end position="97"/>
    </location>
</feature>
<proteinExistence type="predicted"/>
<protein>
    <submittedName>
        <fullName evidence="2">Uncharacterized protein</fullName>
    </submittedName>
</protein>
<dbReference type="EMBL" id="JAHLQT010031898">
    <property type="protein sequence ID" value="KAG7159848.1"/>
    <property type="molecule type" value="Genomic_DNA"/>
</dbReference>
<dbReference type="AlphaFoldDB" id="A0A8J5MQA7"/>